<dbReference type="SUPFAM" id="SSF46894">
    <property type="entry name" value="C-terminal effector domain of the bipartite response regulators"/>
    <property type="match status" value="1"/>
</dbReference>
<keyword evidence="2" id="KW-0805">Transcription regulation</keyword>
<reference evidence="8 9" key="1">
    <citation type="submission" date="2024-09" db="EMBL/GenBank/DDBJ databases">
        <authorList>
            <person name="Sun Q."/>
            <person name="Mori K."/>
        </authorList>
    </citation>
    <scope>NUCLEOTIDE SEQUENCE [LARGE SCALE GENOMIC DNA]</scope>
    <source>
        <strain evidence="8 9">TBRC 1432</strain>
    </source>
</reference>
<dbReference type="SUPFAM" id="SSF48452">
    <property type="entry name" value="TPR-like"/>
    <property type="match status" value="3"/>
</dbReference>
<feature type="DNA-binding region" description="OmpR/PhoB-type" evidence="6">
    <location>
        <begin position="1"/>
        <end position="87"/>
    </location>
</feature>
<dbReference type="PANTHER" id="PTHR35807:SF1">
    <property type="entry name" value="TRANSCRIPTIONAL REGULATOR REDD"/>
    <property type="match status" value="1"/>
</dbReference>
<dbReference type="EMBL" id="JBHLUD010000013">
    <property type="protein sequence ID" value="MFC0546534.1"/>
    <property type="molecule type" value="Genomic_DNA"/>
</dbReference>
<dbReference type="SUPFAM" id="SSF52540">
    <property type="entry name" value="P-loop containing nucleoside triphosphate hydrolases"/>
    <property type="match status" value="1"/>
</dbReference>
<keyword evidence="3 6" id="KW-0238">DNA-binding</keyword>
<feature type="repeat" description="TPR" evidence="5">
    <location>
        <begin position="713"/>
        <end position="746"/>
    </location>
</feature>
<evidence type="ECO:0000256" key="6">
    <source>
        <dbReference type="PROSITE-ProRule" id="PRU01091"/>
    </source>
</evidence>
<dbReference type="RefSeq" id="WP_273936774.1">
    <property type="nucleotide sequence ID" value="NZ_CP097263.1"/>
</dbReference>
<evidence type="ECO:0000256" key="3">
    <source>
        <dbReference type="ARBA" id="ARBA00023125"/>
    </source>
</evidence>
<proteinExistence type="inferred from homology"/>
<dbReference type="PROSITE" id="PS50005">
    <property type="entry name" value="TPR"/>
    <property type="match status" value="1"/>
</dbReference>
<sequence>MSGTTALDVSGRKPRALLAVLALNAGRVVPTDTVIDVLWGEDPPGSARAGVHSYVSTLRRTLGEDTIQRRPAGYELTVPPMDVDLHEFGALVAQARQDLAAARFGAADRGLEAALALWRGDPLGGVGGEWAERERYRLHQLRQAAVEDRIEARLRLGHGPRLIPELTRLVADDPLRERARGQLMIALYQAGRQVDALAEYETGRRLLIDELGVEPSPEFQAVHGQILRGEVPAPVADEPQATAEPAVALAEPVRAAPQQLPSDLPDFTGRDEQVDRLVQRLTADASATRLSVIAGQPGAGKSSLAIHVAHLMRDQYPDGQLYVNLRGVHTSSLDPTEVLARFLRALGVPAQAVPDNLEERADLYRTMLSDRRVLVLLDDAADERQVRDLLPGGAGCAVLVTSRRRLPALAGATHVDIEVFAETEATELLESLVGPERIAQDPAAAADIVRLCGHLALAVRITGARLAARPQWPLRLLATRLRERHQVLDELSAGDLEVRGSLLLSYEGLTDADQRTLRLLGWLGTMEFASWFVAPLLDLTVPATERILERLADSYLLDTTMVDAAGSPRYQLHDLTRAFALERAEADESPADTRAALERVIHCAVTMIDEATARMPRGNATHISGLPRWHAPDAATMARLVADPVGWFDAERTVFVALVERASELGLVTSSTSLAAALSSSVFTARNQFDQWWQTHSAALQAAEEAGDEASKASLYIGLGRLRLEQDRFDEADDYYARALTIYEQLGDQGKIVLTKLELATVQRERGELKDAERMLRELLPALAGAYSRQIEGRAWHGLGMALAEQGAFDDALAEHNRALARYEELDDRFGQALVRRSIGITYRAVGDLDAAERYCGGALRMLVELGDPHMIIYATQALAKVRIRQGRGESERPGLLDGLEMCGKLQDGFGQGLLLRTLGELDLATGRFDDAEQHLQRSLKWWTALGLPLWQARTMRDLSTLLATTGRTAEADAMWAEARRLFERHGSHEANEPRPTRAAVNT</sequence>
<gene>
    <name evidence="8" type="ORF">ACFFH7_33820</name>
</gene>
<evidence type="ECO:0000256" key="4">
    <source>
        <dbReference type="ARBA" id="ARBA00023163"/>
    </source>
</evidence>
<dbReference type="InterPro" id="IPR036388">
    <property type="entry name" value="WH-like_DNA-bd_sf"/>
</dbReference>
<dbReference type="Gene3D" id="1.10.10.10">
    <property type="entry name" value="Winged helix-like DNA-binding domain superfamily/Winged helix DNA-binding domain"/>
    <property type="match status" value="1"/>
</dbReference>
<dbReference type="SMART" id="SM00862">
    <property type="entry name" value="Trans_reg_C"/>
    <property type="match status" value="1"/>
</dbReference>
<dbReference type="SMART" id="SM01043">
    <property type="entry name" value="BTAD"/>
    <property type="match status" value="1"/>
</dbReference>
<protein>
    <submittedName>
        <fullName evidence="8">BTAD domain-containing putative transcriptional regulator</fullName>
    </submittedName>
</protein>
<feature type="domain" description="OmpR/PhoB-type" evidence="7">
    <location>
        <begin position="1"/>
        <end position="87"/>
    </location>
</feature>
<comment type="similarity">
    <text evidence="1">Belongs to the AfsR/DnrI/RedD regulatory family.</text>
</comment>
<evidence type="ECO:0000256" key="1">
    <source>
        <dbReference type="ARBA" id="ARBA00005820"/>
    </source>
</evidence>
<keyword evidence="4" id="KW-0804">Transcription</keyword>
<dbReference type="Pfam" id="PF00931">
    <property type="entry name" value="NB-ARC"/>
    <property type="match status" value="1"/>
</dbReference>
<dbReference type="SMART" id="SM00028">
    <property type="entry name" value="TPR"/>
    <property type="match status" value="3"/>
</dbReference>
<organism evidence="8 9">
    <name type="scientific">Kutzneria chonburiensis</name>
    <dbReference type="NCBI Taxonomy" id="1483604"/>
    <lineage>
        <taxon>Bacteria</taxon>
        <taxon>Bacillati</taxon>
        <taxon>Actinomycetota</taxon>
        <taxon>Actinomycetes</taxon>
        <taxon>Pseudonocardiales</taxon>
        <taxon>Pseudonocardiaceae</taxon>
        <taxon>Kutzneria</taxon>
    </lineage>
</organism>
<dbReference type="CDD" id="cd15831">
    <property type="entry name" value="BTAD"/>
    <property type="match status" value="1"/>
</dbReference>
<dbReference type="InterPro" id="IPR011990">
    <property type="entry name" value="TPR-like_helical_dom_sf"/>
</dbReference>
<name>A0ABV6N1U4_9PSEU</name>
<dbReference type="InterPro" id="IPR051677">
    <property type="entry name" value="AfsR-DnrI-RedD_regulator"/>
</dbReference>
<dbReference type="Proteomes" id="UP001589810">
    <property type="component" value="Unassembled WGS sequence"/>
</dbReference>
<dbReference type="Pfam" id="PF03704">
    <property type="entry name" value="BTAD"/>
    <property type="match status" value="1"/>
</dbReference>
<dbReference type="PROSITE" id="PS51755">
    <property type="entry name" value="OMPR_PHOB"/>
    <property type="match status" value="1"/>
</dbReference>
<dbReference type="InterPro" id="IPR019734">
    <property type="entry name" value="TPR_rpt"/>
</dbReference>
<dbReference type="Pfam" id="PF13424">
    <property type="entry name" value="TPR_12"/>
    <property type="match status" value="3"/>
</dbReference>
<evidence type="ECO:0000256" key="5">
    <source>
        <dbReference type="PROSITE-ProRule" id="PRU00339"/>
    </source>
</evidence>
<dbReference type="InterPro" id="IPR016032">
    <property type="entry name" value="Sig_transdc_resp-reg_C-effctor"/>
</dbReference>
<comment type="caution">
    <text evidence="8">The sequence shown here is derived from an EMBL/GenBank/DDBJ whole genome shotgun (WGS) entry which is preliminary data.</text>
</comment>
<dbReference type="Gene3D" id="1.25.40.10">
    <property type="entry name" value="Tetratricopeptide repeat domain"/>
    <property type="match status" value="3"/>
</dbReference>
<evidence type="ECO:0000313" key="8">
    <source>
        <dbReference type="EMBL" id="MFC0546534.1"/>
    </source>
</evidence>
<accession>A0ABV6N1U4</accession>
<evidence type="ECO:0000259" key="7">
    <source>
        <dbReference type="PROSITE" id="PS51755"/>
    </source>
</evidence>
<dbReference type="Gene3D" id="3.40.50.300">
    <property type="entry name" value="P-loop containing nucleotide triphosphate hydrolases"/>
    <property type="match status" value="1"/>
</dbReference>
<dbReference type="PRINTS" id="PR00364">
    <property type="entry name" value="DISEASERSIST"/>
</dbReference>
<dbReference type="InterPro" id="IPR002182">
    <property type="entry name" value="NB-ARC"/>
</dbReference>
<dbReference type="InterPro" id="IPR005158">
    <property type="entry name" value="BTAD"/>
</dbReference>
<keyword evidence="9" id="KW-1185">Reference proteome</keyword>
<dbReference type="InterPro" id="IPR001867">
    <property type="entry name" value="OmpR/PhoB-type_DNA-bd"/>
</dbReference>
<dbReference type="PANTHER" id="PTHR35807">
    <property type="entry name" value="TRANSCRIPTIONAL REGULATOR REDD-RELATED"/>
    <property type="match status" value="1"/>
</dbReference>
<evidence type="ECO:0000313" key="9">
    <source>
        <dbReference type="Proteomes" id="UP001589810"/>
    </source>
</evidence>
<dbReference type="Pfam" id="PF00486">
    <property type="entry name" value="Trans_reg_C"/>
    <property type="match status" value="1"/>
</dbReference>
<keyword evidence="5" id="KW-0802">TPR repeat</keyword>
<dbReference type="InterPro" id="IPR027417">
    <property type="entry name" value="P-loop_NTPase"/>
</dbReference>
<evidence type="ECO:0000256" key="2">
    <source>
        <dbReference type="ARBA" id="ARBA00023015"/>
    </source>
</evidence>